<evidence type="ECO:0000256" key="1">
    <source>
        <dbReference type="ARBA" id="ARBA00022729"/>
    </source>
</evidence>
<dbReference type="Gene3D" id="2.70.70.10">
    <property type="entry name" value="Glucose Permease (Domain IIA)"/>
    <property type="match status" value="1"/>
</dbReference>
<keyword evidence="1" id="KW-0732">Signal</keyword>
<protein>
    <submittedName>
        <fullName evidence="3">Peptidoglycan DD-metalloendopeptidase family protein</fullName>
    </submittedName>
</protein>
<dbReference type="Proteomes" id="UP001232001">
    <property type="component" value="Chromosome"/>
</dbReference>
<keyword evidence="4" id="KW-1185">Reference proteome</keyword>
<sequence>MTDFLKNISQQPLHVVDASIPLTQYTPISIAASNEELSFDVSSSKEWESYLATFFSKHQKTVAYGGYLETRAIYNRSEHFNKLSAENQRNIHLGIDVWCDAGTAVLAVLDGEVHSFKNNTNYGDYGPTILLKHSIAGQEFYSLYGHLSLASLENLEVGKKVKQGAQIGTLGDSSVNGDYAPHLHFQLILDIEDYNGDYPGVASKKTLDYYKENCPNPNLLLKLPDETNIMNY</sequence>
<dbReference type="Pfam" id="PF01551">
    <property type="entry name" value="Peptidase_M23"/>
    <property type="match status" value="1"/>
</dbReference>
<dbReference type="InterPro" id="IPR011055">
    <property type="entry name" value="Dup_hybrid_motif"/>
</dbReference>
<name>A0ABY8L6Z7_9FLAO</name>
<dbReference type="RefSeq" id="WP_279651861.1">
    <property type="nucleotide sequence ID" value="NZ_CP122539.1"/>
</dbReference>
<dbReference type="SUPFAM" id="SSF51261">
    <property type="entry name" value="Duplicated hybrid motif"/>
    <property type="match status" value="1"/>
</dbReference>
<feature type="domain" description="M23ase beta-sheet core" evidence="2">
    <location>
        <begin position="91"/>
        <end position="188"/>
    </location>
</feature>
<reference evidence="3 4" key="1">
    <citation type="submission" date="2023-04" db="EMBL/GenBank/DDBJ databases">
        <title>Tenacibaculum tangerinum sp. nov., isolated from sea tidal flat of South Korea.</title>
        <authorList>
            <person name="Lee S.H."/>
            <person name="Kim J.-J."/>
        </authorList>
    </citation>
    <scope>NUCLEOTIDE SEQUENCE [LARGE SCALE GENOMIC DNA]</scope>
    <source>
        <strain evidence="3 4">GRR-S3-23</strain>
    </source>
</reference>
<evidence type="ECO:0000313" key="3">
    <source>
        <dbReference type="EMBL" id="WGH75990.1"/>
    </source>
</evidence>
<dbReference type="InterPro" id="IPR050570">
    <property type="entry name" value="Cell_wall_metabolism_enzyme"/>
</dbReference>
<evidence type="ECO:0000259" key="2">
    <source>
        <dbReference type="Pfam" id="PF01551"/>
    </source>
</evidence>
<dbReference type="CDD" id="cd12797">
    <property type="entry name" value="M23_peptidase"/>
    <property type="match status" value="1"/>
</dbReference>
<dbReference type="InterPro" id="IPR016047">
    <property type="entry name" value="M23ase_b-sheet_dom"/>
</dbReference>
<organism evidence="3 4">
    <name type="scientific">Tenacibaculum tangerinum</name>
    <dbReference type="NCBI Taxonomy" id="3038772"/>
    <lineage>
        <taxon>Bacteria</taxon>
        <taxon>Pseudomonadati</taxon>
        <taxon>Bacteroidota</taxon>
        <taxon>Flavobacteriia</taxon>
        <taxon>Flavobacteriales</taxon>
        <taxon>Flavobacteriaceae</taxon>
        <taxon>Tenacibaculum</taxon>
    </lineage>
</organism>
<dbReference type="EMBL" id="CP122539">
    <property type="protein sequence ID" value="WGH75990.1"/>
    <property type="molecule type" value="Genomic_DNA"/>
</dbReference>
<accession>A0ABY8L6Z7</accession>
<dbReference type="PANTHER" id="PTHR21666">
    <property type="entry name" value="PEPTIDASE-RELATED"/>
    <property type="match status" value="1"/>
</dbReference>
<evidence type="ECO:0000313" key="4">
    <source>
        <dbReference type="Proteomes" id="UP001232001"/>
    </source>
</evidence>
<gene>
    <name evidence="3" type="ORF">P8625_02145</name>
</gene>
<dbReference type="PANTHER" id="PTHR21666:SF289">
    <property type="entry name" value="L-ALA--D-GLU ENDOPEPTIDASE"/>
    <property type="match status" value="1"/>
</dbReference>
<proteinExistence type="predicted"/>